<evidence type="ECO:0000256" key="2">
    <source>
        <dbReference type="SAM" id="Coils"/>
    </source>
</evidence>
<reference evidence="5" key="1">
    <citation type="submission" date="2025-08" db="UniProtKB">
        <authorList>
            <consortium name="RefSeq"/>
        </authorList>
    </citation>
    <scope>IDENTIFICATION</scope>
</reference>
<feature type="domain" description="LOB" evidence="3">
    <location>
        <begin position="3"/>
        <end position="109"/>
    </location>
</feature>
<dbReference type="PANTHER" id="PTHR31301">
    <property type="entry name" value="LOB DOMAIN-CONTAINING PROTEIN 4-RELATED"/>
    <property type="match status" value="1"/>
</dbReference>
<dbReference type="Proteomes" id="UP001515500">
    <property type="component" value="Chromosome 20"/>
</dbReference>
<evidence type="ECO:0000259" key="3">
    <source>
        <dbReference type="PROSITE" id="PS50891"/>
    </source>
</evidence>
<keyword evidence="4" id="KW-1185">Reference proteome</keyword>
<gene>
    <name evidence="5" type="primary">LOC120251886</name>
</gene>
<dbReference type="PANTHER" id="PTHR31301:SF77">
    <property type="entry name" value="LOB DOMAIN-CONTAINING PROTEIN 1-LIKE"/>
    <property type="match status" value="1"/>
</dbReference>
<dbReference type="AlphaFoldDB" id="A0AB40ANP9"/>
<dbReference type="PROSITE" id="PS50891">
    <property type="entry name" value="LOB"/>
    <property type="match status" value="1"/>
</dbReference>
<keyword evidence="2" id="KW-0175">Coiled coil</keyword>
<dbReference type="GeneID" id="120251886"/>
<comment type="similarity">
    <text evidence="1">Belongs to the LOB domain-containing protein family.</text>
</comment>
<dbReference type="InterPro" id="IPR004883">
    <property type="entry name" value="LOB"/>
</dbReference>
<name>A0AB40ANP9_DIOCR</name>
<dbReference type="Pfam" id="PF03195">
    <property type="entry name" value="LOB"/>
    <property type="match status" value="1"/>
</dbReference>
<evidence type="ECO:0000256" key="1">
    <source>
        <dbReference type="ARBA" id="ARBA00005474"/>
    </source>
</evidence>
<evidence type="ECO:0000313" key="4">
    <source>
        <dbReference type="Proteomes" id="UP001515500"/>
    </source>
</evidence>
<evidence type="ECO:0000313" key="5">
    <source>
        <dbReference type="RefSeq" id="XP_039116469.1"/>
    </source>
</evidence>
<accession>A0AB40ANP9</accession>
<proteinExistence type="inferred from homology"/>
<protein>
    <submittedName>
        <fullName evidence="5">LOB domain-containing protein 1-like isoform X1</fullName>
    </submittedName>
</protein>
<organism evidence="4 5">
    <name type="scientific">Dioscorea cayennensis subsp. rotundata</name>
    <name type="common">White Guinea yam</name>
    <name type="synonym">Dioscorea rotundata</name>
    <dbReference type="NCBI Taxonomy" id="55577"/>
    <lineage>
        <taxon>Eukaryota</taxon>
        <taxon>Viridiplantae</taxon>
        <taxon>Streptophyta</taxon>
        <taxon>Embryophyta</taxon>
        <taxon>Tracheophyta</taxon>
        <taxon>Spermatophyta</taxon>
        <taxon>Magnoliopsida</taxon>
        <taxon>Liliopsida</taxon>
        <taxon>Dioscoreales</taxon>
        <taxon>Dioscoreaceae</taxon>
        <taxon>Dioscorea</taxon>
    </lineage>
</organism>
<sequence>MTSPCAACRMLHRRCNAKCMLAPYFPADEPGKFAAVHKVFGASNVIRMLQVRKTKIVDEERRDDAVKGLVYEAYARLRDPVYGCTGAIFYLQKCVEDLEKQLREAREQVLQSREQIDQLMNFLMNKEMI</sequence>
<feature type="coiled-coil region" evidence="2">
    <location>
        <begin position="88"/>
        <end position="122"/>
    </location>
</feature>
<dbReference type="RefSeq" id="XP_039116469.1">
    <property type="nucleotide sequence ID" value="XM_039260535.1"/>
</dbReference>